<dbReference type="PANTHER" id="PTHR26453">
    <property type="entry name" value="OLFACTORY RECEPTOR"/>
    <property type="match status" value="1"/>
</dbReference>
<organism evidence="12 13">
    <name type="scientific">Ornithorhynchus anatinus</name>
    <name type="common">Duckbill platypus</name>
    <dbReference type="NCBI Taxonomy" id="9258"/>
    <lineage>
        <taxon>Eukaryota</taxon>
        <taxon>Metazoa</taxon>
        <taxon>Chordata</taxon>
        <taxon>Craniata</taxon>
        <taxon>Vertebrata</taxon>
        <taxon>Euteleostomi</taxon>
        <taxon>Mammalia</taxon>
        <taxon>Monotremata</taxon>
        <taxon>Ornithorhynchidae</taxon>
        <taxon>Ornithorhynchus</taxon>
    </lineage>
</organism>
<dbReference type="InterPro" id="IPR017452">
    <property type="entry name" value="GPCR_Rhodpsn_7TM"/>
</dbReference>
<dbReference type="GO" id="GO:0050911">
    <property type="term" value="P:detection of chemical stimulus involved in sensory perception of smell"/>
    <property type="evidence" value="ECO:0000318"/>
    <property type="project" value="GO_Central"/>
</dbReference>
<keyword evidence="7 10" id="KW-0472">Membrane</keyword>
<dbReference type="InterPro" id="IPR000725">
    <property type="entry name" value="Olfact_rcpt"/>
</dbReference>
<feature type="transmembrane region" description="Helical" evidence="10">
    <location>
        <begin position="23"/>
        <end position="49"/>
    </location>
</feature>
<evidence type="ECO:0000256" key="4">
    <source>
        <dbReference type="ARBA" id="ARBA00022692"/>
    </source>
</evidence>
<dbReference type="KEGG" id="oaa:114810000"/>
<dbReference type="AlphaFoldDB" id="F7G4L0"/>
<keyword evidence="9" id="KW-0297">G-protein coupled receptor</keyword>
<reference evidence="12 13" key="1">
    <citation type="journal article" date="2008" name="Nature">
        <title>Genome analysis of the platypus reveals unique signatures of evolution.</title>
        <authorList>
            <person name="Warren W.C."/>
            <person name="Hillier L.W."/>
            <person name="Marshall Graves J.A."/>
            <person name="Birney E."/>
            <person name="Ponting C.P."/>
            <person name="Grutzner F."/>
            <person name="Belov K."/>
            <person name="Miller W."/>
            <person name="Clarke L."/>
            <person name="Chinwalla A.T."/>
            <person name="Yang S.P."/>
            <person name="Heger A."/>
            <person name="Locke D.P."/>
            <person name="Miethke P."/>
            <person name="Waters P.D."/>
            <person name="Veyrunes F."/>
            <person name="Fulton L."/>
            <person name="Fulton B."/>
            <person name="Graves T."/>
            <person name="Wallis J."/>
            <person name="Puente X.S."/>
            <person name="Lopez-Otin C."/>
            <person name="Ordonez G.R."/>
            <person name="Eichler E.E."/>
            <person name="Chen L."/>
            <person name="Cheng Z."/>
            <person name="Deakin J.E."/>
            <person name="Alsop A."/>
            <person name="Thompson K."/>
            <person name="Kirby P."/>
            <person name="Papenfuss A.T."/>
            <person name="Wakefield M.J."/>
            <person name="Olender T."/>
            <person name="Lancet D."/>
            <person name="Huttley G.A."/>
            <person name="Smit A.F."/>
            <person name="Pask A."/>
            <person name="Temple-Smith P."/>
            <person name="Batzer M.A."/>
            <person name="Walker J.A."/>
            <person name="Konkel M.K."/>
            <person name="Harris R.S."/>
            <person name="Whittington C.M."/>
            <person name="Wong E.S."/>
            <person name="Gemmell N.J."/>
            <person name="Buschiazzo E."/>
            <person name="Vargas Jentzsch I.M."/>
            <person name="Merkel A."/>
            <person name="Schmitz J."/>
            <person name="Zemann A."/>
            <person name="Churakov G."/>
            <person name="Kriegs J.O."/>
            <person name="Brosius J."/>
            <person name="Murchison E.P."/>
            <person name="Sachidanandam R."/>
            <person name="Smith C."/>
            <person name="Hannon G.J."/>
            <person name="Tsend-Ayush E."/>
            <person name="McMillan D."/>
            <person name="Attenborough R."/>
            <person name="Rens W."/>
            <person name="Ferguson-Smith M."/>
            <person name="Lefevre C.M."/>
            <person name="Sharp J.A."/>
            <person name="Nicholas K.R."/>
            <person name="Ray D.A."/>
            <person name="Kube M."/>
            <person name="Reinhardt R."/>
            <person name="Pringle T.H."/>
            <person name="Taylor J."/>
            <person name="Jones R.C."/>
            <person name="Nixon B."/>
            <person name="Dacheux J.L."/>
            <person name="Niwa H."/>
            <person name="Sekita Y."/>
            <person name="Huang X."/>
            <person name="Stark A."/>
            <person name="Kheradpour P."/>
            <person name="Kellis M."/>
            <person name="Flicek P."/>
            <person name="Chen Y."/>
            <person name="Webber C."/>
            <person name="Hardison R."/>
            <person name="Nelson J."/>
            <person name="Hallsworth-Pepin K."/>
            <person name="Delehaunty K."/>
            <person name="Markovic C."/>
            <person name="Minx P."/>
            <person name="Feng Y."/>
            <person name="Kremitzki C."/>
            <person name="Mitreva M."/>
            <person name="Glasscock J."/>
            <person name="Wylie T."/>
            <person name="Wohldmann P."/>
            <person name="Thiru P."/>
            <person name="Nhan M.N."/>
            <person name="Pohl C.S."/>
            <person name="Smith S.M."/>
            <person name="Hou S."/>
            <person name="Nefedov M."/>
            <person name="de Jong P.J."/>
            <person name="Renfree M.B."/>
            <person name="Mardis E.R."/>
            <person name="Wilson R.K."/>
        </authorList>
    </citation>
    <scope>NUCLEOTIDE SEQUENCE [LARGE SCALE GENOMIC DNA]</scope>
    <source>
        <strain evidence="12 13">Glennie</strain>
    </source>
</reference>
<evidence type="ECO:0000256" key="5">
    <source>
        <dbReference type="ARBA" id="ARBA00022725"/>
    </source>
</evidence>
<dbReference type="GeneTree" id="ENSGT01150000286970"/>
<protein>
    <recommendedName>
        <fullName evidence="10">Olfactory receptor</fullName>
    </recommendedName>
</protein>
<dbReference type="GeneID" id="114810000"/>
<feature type="transmembrane region" description="Helical" evidence="10">
    <location>
        <begin position="92"/>
        <end position="120"/>
    </location>
</feature>
<comment type="subcellular location">
    <subcellularLocation>
        <location evidence="1 10">Cell membrane</location>
        <topology evidence="1 10">Multi-pass membrane protein</topology>
    </subcellularLocation>
</comment>
<evidence type="ECO:0000256" key="7">
    <source>
        <dbReference type="ARBA" id="ARBA00023136"/>
    </source>
</evidence>
<dbReference type="OrthoDB" id="9975554at2759"/>
<dbReference type="PROSITE" id="PS00237">
    <property type="entry name" value="G_PROTEIN_RECEP_F1_1"/>
    <property type="match status" value="1"/>
</dbReference>
<evidence type="ECO:0000256" key="2">
    <source>
        <dbReference type="ARBA" id="ARBA00022475"/>
    </source>
</evidence>
<keyword evidence="4 9" id="KW-0812">Transmembrane</keyword>
<keyword evidence="6 10" id="KW-1133">Transmembrane helix</keyword>
<dbReference type="PRINTS" id="PR00245">
    <property type="entry name" value="OLFACTORYR"/>
</dbReference>
<dbReference type="PRINTS" id="PR00237">
    <property type="entry name" value="GPCRRHODOPSN"/>
</dbReference>
<evidence type="ECO:0000256" key="1">
    <source>
        <dbReference type="ARBA" id="ARBA00004651"/>
    </source>
</evidence>
<feature type="domain" description="G-protein coupled receptors family 1 profile" evidence="11">
    <location>
        <begin position="41"/>
        <end position="290"/>
    </location>
</feature>
<dbReference type="FunFam" id="1.20.1070.10:FF:000001">
    <property type="entry name" value="Olfactory receptor"/>
    <property type="match status" value="1"/>
</dbReference>
<accession>F7G4L0</accession>
<sequence length="313" mass="35426">MGRGNHSSVTEFLLLGFSKLPELHFLLFMLFFIIYLIILMGNVLIILVTTVDHILQTPMYFFLRNLSFLEICFNSVTVPKVLVILSTEDKSISFAGCFAQMFFFLVFGAGECFLLGAMSYDRYLAICNPLCYPILMNRHMFISLAGGSWCLGLMVAIIQTVWIFNFPFCGPNGIDHFFCDTPPVLELVCADTYLFELYALTGTILVVMVPFLLILLSYVHIISTILKMSSAEGRKKAFSTCSSHLTVVTLFYGAIILTYLRPKTGYSAESKKLLTLSYILLTPLLNPLIYSLRNSEVKEALRRTLCQKTYLRD</sequence>
<dbReference type="PROSITE" id="PS50262">
    <property type="entry name" value="G_PROTEIN_RECEP_F1_2"/>
    <property type="match status" value="1"/>
</dbReference>
<evidence type="ECO:0000313" key="12">
    <source>
        <dbReference type="Ensembl" id="ENSOANP00000012643.2"/>
    </source>
</evidence>
<feature type="transmembrane region" description="Helical" evidence="10">
    <location>
        <begin position="141"/>
        <end position="164"/>
    </location>
</feature>
<evidence type="ECO:0000256" key="8">
    <source>
        <dbReference type="ARBA" id="ARBA00023224"/>
    </source>
</evidence>
<keyword evidence="3 10" id="KW-0716">Sensory transduction</keyword>
<feature type="transmembrane region" description="Helical" evidence="10">
    <location>
        <begin position="197"/>
        <end position="221"/>
    </location>
</feature>
<dbReference type="InParanoid" id="F7G4L0"/>
<comment type="similarity">
    <text evidence="9">Belongs to the G-protein coupled receptor 1 family.</text>
</comment>
<dbReference type="SUPFAM" id="SSF81321">
    <property type="entry name" value="Family A G protein-coupled receptor-like"/>
    <property type="match status" value="1"/>
</dbReference>
<feature type="transmembrane region" description="Helical" evidence="10">
    <location>
        <begin position="273"/>
        <end position="292"/>
    </location>
</feature>
<reference evidence="12" key="2">
    <citation type="submission" date="2025-08" db="UniProtKB">
        <authorList>
            <consortium name="Ensembl"/>
        </authorList>
    </citation>
    <scope>IDENTIFICATION</scope>
    <source>
        <strain evidence="12">Glennie</strain>
    </source>
</reference>
<keyword evidence="2 10" id="KW-1003">Cell membrane</keyword>
<dbReference type="FunCoup" id="F7G4L0">
    <property type="interactions" value="183"/>
</dbReference>
<evidence type="ECO:0000256" key="6">
    <source>
        <dbReference type="ARBA" id="ARBA00022989"/>
    </source>
</evidence>
<dbReference type="OMA" id="KLLMMSW"/>
<keyword evidence="13" id="KW-1185">Reference proteome</keyword>
<evidence type="ECO:0000256" key="10">
    <source>
        <dbReference type="RuleBase" id="RU363047"/>
    </source>
</evidence>
<dbReference type="eggNOG" id="ENOG502QVH7">
    <property type="taxonomic scope" value="Eukaryota"/>
</dbReference>
<feature type="transmembrane region" description="Helical" evidence="10">
    <location>
        <begin position="61"/>
        <end position="86"/>
    </location>
</feature>
<dbReference type="GO" id="GO:0005886">
    <property type="term" value="C:plasma membrane"/>
    <property type="evidence" value="ECO:0000318"/>
    <property type="project" value="GO_Central"/>
</dbReference>
<dbReference type="CDD" id="cd15225">
    <property type="entry name" value="7tmA_OR10A-like"/>
    <property type="match status" value="1"/>
</dbReference>
<evidence type="ECO:0000256" key="3">
    <source>
        <dbReference type="ARBA" id="ARBA00022606"/>
    </source>
</evidence>
<dbReference type="HOGENOM" id="CLU_012526_0_1_1"/>
<reference evidence="12" key="3">
    <citation type="submission" date="2025-09" db="UniProtKB">
        <authorList>
            <consortium name="Ensembl"/>
        </authorList>
    </citation>
    <scope>IDENTIFICATION</scope>
    <source>
        <strain evidence="12">Glennie</strain>
    </source>
</reference>
<keyword evidence="9" id="KW-0675">Receptor</keyword>
<dbReference type="GO" id="GO:0004984">
    <property type="term" value="F:olfactory receptor activity"/>
    <property type="evidence" value="ECO:0000318"/>
    <property type="project" value="GO_Central"/>
</dbReference>
<dbReference type="InterPro" id="IPR000276">
    <property type="entry name" value="GPCR_Rhodpsn"/>
</dbReference>
<keyword evidence="5 10" id="KW-0552">Olfaction</keyword>
<name>F7G4L0_ORNAN</name>
<dbReference type="STRING" id="9258.ENSOANP00000012643"/>
<evidence type="ECO:0000259" key="11">
    <source>
        <dbReference type="PROSITE" id="PS50262"/>
    </source>
</evidence>
<dbReference type="Proteomes" id="UP000002279">
    <property type="component" value="Chromosome 3"/>
</dbReference>
<dbReference type="RefSeq" id="XP_028915011.1">
    <property type="nucleotide sequence ID" value="XM_029059178.1"/>
</dbReference>
<dbReference type="Gene3D" id="1.20.1070.10">
    <property type="entry name" value="Rhodopsin 7-helix transmembrane proteins"/>
    <property type="match status" value="1"/>
</dbReference>
<evidence type="ECO:0000256" key="9">
    <source>
        <dbReference type="RuleBase" id="RU000688"/>
    </source>
</evidence>
<keyword evidence="8 9" id="KW-0807">Transducer</keyword>
<dbReference type="Ensembl" id="ENSOANT00000012645.3">
    <property type="protein sequence ID" value="ENSOANP00000012643.2"/>
    <property type="gene ID" value="ENSOANG00000007944.3"/>
</dbReference>
<evidence type="ECO:0000313" key="13">
    <source>
        <dbReference type="Proteomes" id="UP000002279"/>
    </source>
</evidence>
<feature type="transmembrane region" description="Helical" evidence="10">
    <location>
        <begin position="242"/>
        <end position="261"/>
    </location>
</feature>
<dbReference type="GO" id="GO:0004930">
    <property type="term" value="F:G protein-coupled receptor activity"/>
    <property type="evidence" value="ECO:0007669"/>
    <property type="project" value="UniProtKB-KW"/>
</dbReference>
<dbReference type="Pfam" id="PF13853">
    <property type="entry name" value="7tm_4"/>
    <property type="match status" value="1"/>
</dbReference>
<proteinExistence type="inferred from homology"/>
<gene>
    <name evidence="12" type="primary">LOC114810000</name>
</gene>